<dbReference type="SMART" id="SM00490">
    <property type="entry name" value="HELICc"/>
    <property type="match status" value="1"/>
</dbReference>
<sequence>MNGPLDSLLEILDNGARSGARSVPVLMPVALDQTYDYLVPEGIEAPPGSFVLVPFGQQTRIGIVWDGQRGNGKAVDPKKLKSLTSLIDAPPLPEISMRFAEWVARYTLAPLGMVARMMMSADAAFEPPKHRFGVRIVEGAPLPPKMTSARTRVLEVAADGLIRAKSDLANLADCSTGVIDGLAASGNLVEVAIPERVFPLPKPAHATTEFTDKQAEAVATLVSTVDAGNFSVTLLDGVTGSGKTEVYFEAVARALEAGEQALIMLPEIALTSQFLERFEQRFGAAPVEWHSALSPAERGRIWKGVARGDVRCVVGARSALFLPFVELGLIVIDEEHDQGFKQEDRVHYQARDMAVVRGNLGKFPVVLASATPSIESHVNALVGRYRHAVLPGRFSGVAMPDVSLIDLKAEKLEPGKWLAQRLVGAITETLENGQQTLLFLNRRGYAPLTLCRACGHRLECPQCTAWLVEHRFKKKLTCHHCGFSLALPEKCPKCAAPGALVACGPGVERVQEEVAERFPDARVALLSSDLIPGLSEMREIIRGIEAREFDIIIGTQIVAKGHNFPGLALVGVVDGDLGLAHGADPRAAERTFQLLHQVTGRAGRTSFVGRGFVQTYSTDHPVMQAIVAGDRDAFLNYEVKTRQSGLLPPYGRLAAIVISARDKALTEVTAREIARRAPLSDVISVLGPVEAPIAVVRGRHRWRLLVKAPRDVDLQGYLRAWAGTIPKLKSDVRVTVDIDPYNFL</sequence>
<dbReference type="InterPro" id="IPR041236">
    <property type="entry name" value="PriA_C"/>
</dbReference>
<feature type="binding site" evidence="12">
    <location>
        <position position="460"/>
    </location>
    <ligand>
        <name>Zn(2+)</name>
        <dbReference type="ChEBI" id="CHEBI:29105"/>
        <label>2</label>
    </ligand>
</feature>
<evidence type="ECO:0000256" key="5">
    <source>
        <dbReference type="ARBA" id="ARBA00022801"/>
    </source>
</evidence>
<proteinExistence type="inferred from homology"/>
<dbReference type="CDD" id="cd17929">
    <property type="entry name" value="DEXHc_priA"/>
    <property type="match status" value="1"/>
</dbReference>
<evidence type="ECO:0000256" key="9">
    <source>
        <dbReference type="ARBA" id="ARBA00023125"/>
    </source>
</evidence>
<dbReference type="GO" id="GO:1990077">
    <property type="term" value="C:primosome complex"/>
    <property type="evidence" value="ECO:0007669"/>
    <property type="project" value="UniProtKB-UniRule"/>
</dbReference>
<dbReference type="HAMAP" id="MF_00983">
    <property type="entry name" value="PriA"/>
    <property type="match status" value="1"/>
</dbReference>
<dbReference type="SMART" id="SM00487">
    <property type="entry name" value="DEXDc"/>
    <property type="match status" value="1"/>
</dbReference>
<evidence type="ECO:0000313" key="14">
    <source>
        <dbReference type="EMBL" id="AGK59556.1"/>
    </source>
</evidence>
<feature type="binding site" evidence="12">
    <location>
        <position position="451"/>
    </location>
    <ligand>
        <name>Zn(2+)</name>
        <dbReference type="ChEBI" id="CHEBI:29105"/>
        <label>1</label>
    </ligand>
</feature>
<comment type="similarity">
    <text evidence="12">Belongs to the helicase family. PriA subfamily.</text>
</comment>
<dbReference type="Gene3D" id="3.40.1440.60">
    <property type="entry name" value="PriA, 3(prime) DNA-binding domain"/>
    <property type="match status" value="1"/>
</dbReference>
<evidence type="ECO:0000256" key="12">
    <source>
        <dbReference type="HAMAP-Rule" id="MF_00983"/>
    </source>
</evidence>
<dbReference type="GO" id="GO:0006302">
    <property type="term" value="P:double-strand break repair"/>
    <property type="evidence" value="ECO:0007669"/>
    <property type="project" value="InterPro"/>
</dbReference>
<feature type="binding site" evidence="12">
    <location>
        <position position="454"/>
    </location>
    <ligand>
        <name>Zn(2+)</name>
        <dbReference type="ChEBI" id="CHEBI:29105"/>
        <label>1</label>
    </ligand>
</feature>
<evidence type="ECO:0000313" key="15">
    <source>
        <dbReference type="Proteomes" id="UP000005952"/>
    </source>
</evidence>
<name>N0BGL7_9HYPH</name>
<dbReference type="PROSITE" id="PS51192">
    <property type="entry name" value="HELICASE_ATP_BIND_1"/>
    <property type="match status" value="1"/>
</dbReference>
<comment type="catalytic activity">
    <reaction evidence="12">
        <text>Couples ATP hydrolysis with the unwinding of duplex DNA by translocating in the 3'-5' direction.</text>
        <dbReference type="EC" id="5.6.2.4"/>
    </reaction>
</comment>
<keyword evidence="2 12" id="KW-0235">DNA replication</keyword>
<dbReference type="GO" id="GO:0006270">
    <property type="term" value="P:DNA replication initiation"/>
    <property type="evidence" value="ECO:0007669"/>
    <property type="project" value="TreeGrafter"/>
</dbReference>
<dbReference type="NCBIfam" id="TIGR00595">
    <property type="entry name" value="priA"/>
    <property type="match status" value="1"/>
</dbReference>
<dbReference type="KEGG" id="hdt:HYPDE_39438"/>
<feature type="domain" description="Helicase ATP-binding" evidence="13">
    <location>
        <begin position="224"/>
        <end position="390"/>
    </location>
</feature>
<dbReference type="GO" id="GO:0006269">
    <property type="term" value="P:DNA replication, synthesis of primer"/>
    <property type="evidence" value="ECO:0007669"/>
    <property type="project" value="UniProtKB-KW"/>
</dbReference>
<evidence type="ECO:0000256" key="4">
    <source>
        <dbReference type="ARBA" id="ARBA00022741"/>
    </source>
</evidence>
<dbReference type="InterPro" id="IPR041222">
    <property type="entry name" value="PriA_3primeBD"/>
</dbReference>
<feature type="binding site" evidence="12">
    <location>
        <position position="481"/>
    </location>
    <ligand>
        <name>Zn(2+)</name>
        <dbReference type="ChEBI" id="CHEBI:29105"/>
        <label>2</label>
    </ligand>
</feature>
<evidence type="ECO:0000256" key="3">
    <source>
        <dbReference type="ARBA" id="ARBA00022723"/>
    </source>
</evidence>
<keyword evidence="5 12" id="KW-0378">Hydrolase</keyword>
<dbReference type="EMBL" id="CP005587">
    <property type="protein sequence ID" value="AGK59556.1"/>
    <property type="molecule type" value="Genomic_DNA"/>
</dbReference>
<dbReference type="InterPro" id="IPR001650">
    <property type="entry name" value="Helicase_C-like"/>
</dbReference>
<evidence type="ECO:0000256" key="1">
    <source>
        <dbReference type="ARBA" id="ARBA00022515"/>
    </source>
</evidence>
<keyword evidence="1 12" id="KW-0639">Primosome</keyword>
<keyword evidence="8 12" id="KW-0067">ATP-binding</keyword>
<dbReference type="GO" id="GO:0005524">
    <property type="term" value="F:ATP binding"/>
    <property type="evidence" value="ECO:0007669"/>
    <property type="project" value="UniProtKB-UniRule"/>
</dbReference>
<keyword evidence="3 12" id="KW-0479">Metal-binding</keyword>
<dbReference type="InterPro" id="IPR042115">
    <property type="entry name" value="PriA_3primeBD_sf"/>
</dbReference>
<dbReference type="Pfam" id="PF18319">
    <property type="entry name" value="Zn_ribbon_PriA"/>
    <property type="match status" value="1"/>
</dbReference>
<evidence type="ECO:0000256" key="2">
    <source>
        <dbReference type="ARBA" id="ARBA00022705"/>
    </source>
</evidence>
<dbReference type="InterPro" id="IPR005259">
    <property type="entry name" value="PriA"/>
</dbReference>
<keyword evidence="9 12" id="KW-0238">DNA-binding</keyword>
<protein>
    <recommendedName>
        <fullName evidence="12">Replication restart protein PriA</fullName>
    </recommendedName>
    <alternativeName>
        <fullName evidence="12">ATP-dependent DNA helicase PriA</fullName>
        <ecNumber evidence="12">5.6.2.4</ecNumber>
    </alternativeName>
    <alternativeName>
        <fullName evidence="12">DNA 3'-5' helicase PriA</fullName>
    </alternativeName>
</protein>
<evidence type="ECO:0000256" key="6">
    <source>
        <dbReference type="ARBA" id="ARBA00022806"/>
    </source>
</evidence>
<keyword evidence="15" id="KW-1185">Reference proteome</keyword>
<dbReference type="PANTHER" id="PTHR30580:SF0">
    <property type="entry name" value="PRIMOSOMAL PROTEIN N"/>
    <property type="match status" value="1"/>
</dbReference>
<comment type="cofactor">
    <cofactor evidence="12">
        <name>Zn(2+)</name>
        <dbReference type="ChEBI" id="CHEBI:29105"/>
    </cofactor>
    <text evidence="12">Binds 2 zinc ions per subunit.</text>
</comment>
<dbReference type="AlphaFoldDB" id="N0BGL7"/>
<dbReference type="GO" id="GO:0008270">
    <property type="term" value="F:zinc ion binding"/>
    <property type="evidence" value="ECO:0007669"/>
    <property type="project" value="UniProtKB-UniRule"/>
</dbReference>
<dbReference type="GO" id="GO:0016887">
    <property type="term" value="F:ATP hydrolysis activity"/>
    <property type="evidence" value="ECO:0007669"/>
    <property type="project" value="RHEA"/>
</dbReference>
<dbReference type="InterPro" id="IPR040498">
    <property type="entry name" value="PriA_CRR"/>
</dbReference>
<comment type="function">
    <text evidence="12">Initiates the restart of stalled replication forks, which reloads the replicative helicase on sites other than the origin of replication. Recognizes and binds to abandoned replication forks and remodels them to uncover a helicase loading site. Promotes assembly of the primosome at these replication forks.</text>
</comment>
<dbReference type="PANTHER" id="PTHR30580">
    <property type="entry name" value="PRIMOSOMAL PROTEIN N"/>
    <property type="match status" value="1"/>
</dbReference>
<dbReference type="GO" id="GO:0043138">
    <property type="term" value="F:3'-5' DNA helicase activity"/>
    <property type="evidence" value="ECO:0007669"/>
    <property type="project" value="UniProtKB-EC"/>
</dbReference>
<keyword evidence="10 12" id="KW-0413">Isomerase</keyword>
<dbReference type="FunFam" id="3.40.50.300:FF:000489">
    <property type="entry name" value="Primosome assembly protein PriA"/>
    <property type="match status" value="1"/>
</dbReference>
<dbReference type="Pfam" id="PF18074">
    <property type="entry name" value="PriA_C"/>
    <property type="match status" value="1"/>
</dbReference>
<feature type="binding site" evidence="12">
    <location>
        <position position="491"/>
    </location>
    <ligand>
        <name>Zn(2+)</name>
        <dbReference type="ChEBI" id="CHEBI:29105"/>
        <label>1</label>
    </ligand>
</feature>
<feature type="binding site" evidence="12">
    <location>
        <position position="478"/>
    </location>
    <ligand>
        <name>Zn(2+)</name>
        <dbReference type="ChEBI" id="CHEBI:29105"/>
        <label>2</label>
    </ligand>
</feature>
<dbReference type="SUPFAM" id="SSF52540">
    <property type="entry name" value="P-loop containing nucleoside triphosphate hydrolases"/>
    <property type="match status" value="2"/>
</dbReference>
<evidence type="ECO:0000256" key="10">
    <source>
        <dbReference type="ARBA" id="ARBA00023235"/>
    </source>
</evidence>
<dbReference type="InterPro" id="IPR011545">
    <property type="entry name" value="DEAD/DEAH_box_helicase_dom"/>
</dbReference>
<keyword evidence="7 12" id="KW-0862">Zinc</keyword>
<keyword evidence="4 12" id="KW-0547">Nucleotide-binding</keyword>
<comment type="catalytic activity">
    <reaction evidence="11 12">
        <text>ATP + H2O = ADP + phosphate + H(+)</text>
        <dbReference type="Rhea" id="RHEA:13065"/>
        <dbReference type="ChEBI" id="CHEBI:15377"/>
        <dbReference type="ChEBI" id="CHEBI:15378"/>
        <dbReference type="ChEBI" id="CHEBI:30616"/>
        <dbReference type="ChEBI" id="CHEBI:43474"/>
        <dbReference type="ChEBI" id="CHEBI:456216"/>
        <dbReference type="EC" id="5.6.2.4"/>
    </reaction>
</comment>
<dbReference type="OrthoDB" id="9759544at2"/>
<dbReference type="Pfam" id="PF00270">
    <property type="entry name" value="DEAD"/>
    <property type="match status" value="1"/>
</dbReference>
<reference evidence="14 15" key="1">
    <citation type="journal article" date="2013" name="Genome Announc.">
        <title>Genome sequences for three denitrifying bacterial strains isolated from a uranium- and nitrate-contaminated subsurface environment.</title>
        <authorList>
            <person name="Venkatramanan R."/>
            <person name="Prakash O."/>
            <person name="Woyke T."/>
            <person name="Chain P."/>
            <person name="Goodwin L.A."/>
            <person name="Watson D."/>
            <person name="Brooks S."/>
            <person name="Kostka J.E."/>
            <person name="Green S.J."/>
        </authorList>
    </citation>
    <scope>NUCLEOTIDE SEQUENCE [LARGE SCALE GENOMIC DNA]</scope>
    <source>
        <strain evidence="14 15">1NES1</strain>
    </source>
</reference>
<feature type="binding site" evidence="12">
    <location>
        <position position="463"/>
    </location>
    <ligand>
        <name>Zn(2+)</name>
        <dbReference type="ChEBI" id="CHEBI:29105"/>
        <label>2</label>
    </ligand>
</feature>
<dbReference type="GO" id="GO:0006310">
    <property type="term" value="P:DNA recombination"/>
    <property type="evidence" value="ECO:0007669"/>
    <property type="project" value="InterPro"/>
</dbReference>
<dbReference type="EC" id="5.6.2.4" evidence="12"/>
<dbReference type="GO" id="GO:0003677">
    <property type="term" value="F:DNA binding"/>
    <property type="evidence" value="ECO:0007669"/>
    <property type="project" value="UniProtKB-UniRule"/>
</dbReference>
<dbReference type="HOGENOM" id="CLU_013353_4_0_5"/>
<dbReference type="RefSeq" id="WP_015599571.1">
    <property type="nucleotide sequence ID" value="NC_021172.1"/>
</dbReference>
<dbReference type="eggNOG" id="COG1198">
    <property type="taxonomic scope" value="Bacteria"/>
</dbReference>
<dbReference type="Gene3D" id="3.40.50.300">
    <property type="entry name" value="P-loop containing nucleotide triphosphate hydrolases"/>
    <property type="match status" value="2"/>
</dbReference>
<dbReference type="Proteomes" id="UP000005952">
    <property type="component" value="Chromosome"/>
</dbReference>
<evidence type="ECO:0000256" key="8">
    <source>
        <dbReference type="ARBA" id="ARBA00022840"/>
    </source>
</evidence>
<evidence type="ECO:0000256" key="11">
    <source>
        <dbReference type="ARBA" id="ARBA00048988"/>
    </source>
</evidence>
<organism evidence="14 15">
    <name type="scientific">Hyphomicrobium denitrificans 1NES1</name>
    <dbReference type="NCBI Taxonomy" id="670307"/>
    <lineage>
        <taxon>Bacteria</taxon>
        <taxon>Pseudomonadati</taxon>
        <taxon>Pseudomonadota</taxon>
        <taxon>Alphaproteobacteria</taxon>
        <taxon>Hyphomicrobiales</taxon>
        <taxon>Hyphomicrobiaceae</taxon>
        <taxon>Hyphomicrobium</taxon>
    </lineage>
</organism>
<dbReference type="InterPro" id="IPR027417">
    <property type="entry name" value="P-loop_NTPase"/>
</dbReference>
<accession>N0BGL7</accession>
<feature type="binding site" evidence="12">
    <location>
        <position position="494"/>
    </location>
    <ligand>
        <name>Zn(2+)</name>
        <dbReference type="ChEBI" id="CHEBI:29105"/>
        <label>1</label>
    </ligand>
</feature>
<dbReference type="Pfam" id="PF17764">
    <property type="entry name" value="PriA_3primeBD"/>
    <property type="match status" value="1"/>
</dbReference>
<dbReference type="InterPro" id="IPR014001">
    <property type="entry name" value="Helicase_ATP-bd"/>
</dbReference>
<dbReference type="NCBIfam" id="NF004070">
    <property type="entry name" value="PRK05580.2-2"/>
    <property type="match status" value="1"/>
</dbReference>
<gene>
    <name evidence="12" type="primary">priA</name>
    <name evidence="14" type="ORF">HYPDE_39438</name>
</gene>
<comment type="subunit">
    <text evidence="12">Component of the replication restart primosome.</text>
</comment>
<dbReference type="STRING" id="670307.HYPDE_39438"/>
<evidence type="ECO:0000256" key="7">
    <source>
        <dbReference type="ARBA" id="ARBA00022833"/>
    </source>
</evidence>
<evidence type="ECO:0000259" key="13">
    <source>
        <dbReference type="PROSITE" id="PS51192"/>
    </source>
</evidence>
<keyword evidence="6 12" id="KW-0347">Helicase</keyword>